<dbReference type="Pfam" id="PF13639">
    <property type="entry name" value="zf-RING_2"/>
    <property type="match status" value="1"/>
</dbReference>
<feature type="compositionally biased region" description="Pro residues" evidence="5">
    <location>
        <begin position="287"/>
        <end position="300"/>
    </location>
</feature>
<dbReference type="SMART" id="SM00184">
    <property type="entry name" value="RING"/>
    <property type="match status" value="1"/>
</dbReference>
<dbReference type="Gene3D" id="3.30.40.10">
    <property type="entry name" value="Zinc/RING finger domain, C3HC4 (zinc finger)"/>
    <property type="match status" value="1"/>
</dbReference>
<protein>
    <submittedName>
        <fullName evidence="7">Ring finger protein 44</fullName>
    </submittedName>
</protein>
<organism evidence="7 8">
    <name type="scientific">Sus scrofa</name>
    <name type="common">Pig</name>
    <dbReference type="NCBI Taxonomy" id="9823"/>
    <lineage>
        <taxon>Eukaryota</taxon>
        <taxon>Metazoa</taxon>
        <taxon>Chordata</taxon>
        <taxon>Craniata</taxon>
        <taxon>Vertebrata</taxon>
        <taxon>Euteleostomi</taxon>
        <taxon>Mammalia</taxon>
        <taxon>Eutheria</taxon>
        <taxon>Laurasiatheria</taxon>
        <taxon>Artiodactyla</taxon>
        <taxon>Suina</taxon>
        <taxon>Suidae</taxon>
        <taxon>Sus</taxon>
    </lineage>
</organism>
<dbReference type="PANTHER" id="PTHR46171:SF2">
    <property type="entry name" value="RING FINGER PROTEIN 44"/>
    <property type="match status" value="1"/>
</dbReference>
<keyword evidence="3" id="KW-0862">Zinc</keyword>
<keyword evidence="1" id="KW-0479">Metal-binding</keyword>
<dbReference type="InterPro" id="IPR013083">
    <property type="entry name" value="Znf_RING/FYVE/PHD"/>
</dbReference>
<dbReference type="PANTHER" id="PTHR46171">
    <property type="entry name" value="GH10160P"/>
    <property type="match status" value="1"/>
</dbReference>
<evidence type="ECO:0000256" key="1">
    <source>
        <dbReference type="ARBA" id="ARBA00022723"/>
    </source>
</evidence>
<dbReference type="AlphaFoldDB" id="A0A8D1RDT2"/>
<dbReference type="FunFam" id="3.30.40.10:FF:000024">
    <property type="entry name" value="RING finger protein 44 isoform X1"/>
    <property type="match status" value="1"/>
</dbReference>
<proteinExistence type="predicted"/>
<evidence type="ECO:0000256" key="5">
    <source>
        <dbReference type="SAM" id="MobiDB-lite"/>
    </source>
</evidence>
<evidence type="ECO:0000313" key="8">
    <source>
        <dbReference type="Proteomes" id="UP000694724"/>
    </source>
</evidence>
<gene>
    <name evidence="7" type="primary">RNF44</name>
</gene>
<accession>A0A8D1RDT2</accession>
<reference evidence="7" key="1">
    <citation type="submission" date="2025-08" db="UniProtKB">
        <authorList>
            <consortium name="Ensembl"/>
        </authorList>
    </citation>
    <scope>IDENTIFICATION</scope>
</reference>
<feature type="domain" description="RING-type" evidence="6">
    <location>
        <begin position="500"/>
        <end position="541"/>
    </location>
</feature>
<feature type="region of interest" description="Disordered" evidence="5">
    <location>
        <begin position="284"/>
        <end position="315"/>
    </location>
</feature>
<name>A0A8D1RDT2_PIG</name>
<dbReference type="SUPFAM" id="SSF57850">
    <property type="entry name" value="RING/U-box"/>
    <property type="match status" value="1"/>
</dbReference>
<feature type="region of interest" description="Disordered" evidence="5">
    <location>
        <begin position="1"/>
        <end position="66"/>
    </location>
</feature>
<dbReference type="Ensembl" id="ENSSSCT00055039452.1">
    <property type="protein sequence ID" value="ENSSSCP00055031383.1"/>
    <property type="gene ID" value="ENSSSCG00055020003.1"/>
</dbReference>
<feature type="compositionally biased region" description="Low complexity" evidence="5">
    <location>
        <begin position="301"/>
        <end position="314"/>
    </location>
</feature>
<evidence type="ECO:0000259" key="6">
    <source>
        <dbReference type="PROSITE" id="PS50089"/>
    </source>
</evidence>
<dbReference type="GO" id="GO:0008270">
    <property type="term" value="F:zinc ion binding"/>
    <property type="evidence" value="ECO:0007669"/>
    <property type="project" value="UniProtKB-KW"/>
</dbReference>
<evidence type="ECO:0000313" key="7">
    <source>
        <dbReference type="Ensembl" id="ENSSSCP00055031383.1"/>
    </source>
</evidence>
<sequence length="552" mass="60255">MQPWALAVTRWPPSAPVGQRRFSAGTSSHPGQLRGSPSREGPLASPPAQDERLPSQQPPPRPAHLPVEERRALAPAGGSPRMLHPTSQQSPFMVDLHEQVHQGPVPLSYTVTTVTTQGFPLPTGQHIPGCSAQQLPACSVMFSGQHYPLCCLPPPLIQACTMQQLPVPYQAYPHLISSDHYILHPPPPAPHPQPTHMAPLGQFVSLQTQHPRMPLQRLDNDVDLRGDQHPLGSFTYSTSAPGPTLSPSVPLHYLPHDPLHQELSFGVPYSHMMPRRLSTQRYRLQQPLPPPPPPPPPPPAAATAPTTPATSPTTILPQLPALLPVSTCTSATERSCCVLQGPPVVRPTRSPMGSWGLSSHLSSPPNHTCTLTLTSWVPCRPATSWDRHTGIPGLNRVEALFHGGSWEQLCDSLTPTDLDPGPAYLSPPSSMLPMSPTAMGPTISLDLDVDDVEMENYEALLNLAERLGDAKPRGLTKADIEQLPSYRFHPDSHQSEQTLCVVCFSDFEARQLLRVLPCNHEFHTKCVDKWLKANRTCPICRADASEVPREAE</sequence>
<evidence type="ECO:0000256" key="4">
    <source>
        <dbReference type="PROSITE-ProRule" id="PRU00175"/>
    </source>
</evidence>
<dbReference type="PROSITE" id="PS50089">
    <property type="entry name" value="ZF_RING_2"/>
    <property type="match status" value="1"/>
</dbReference>
<dbReference type="Proteomes" id="UP000694724">
    <property type="component" value="Unplaced"/>
</dbReference>
<dbReference type="CDD" id="cd16680">
    <property type="entry name" value="RING-H2_RNF44"/>
    <property type="match status" value="1"/>
</dbReference>
<evidence type="ECO:0000256" key="3">
    <source>
        <dbReference type="ARBA" id="ARBA00022833"/>
    </source>
</evidence>
<evidence type="ECO:0000256" key="2">
    <source>
        <dbReference type="ARBA" id="ARBA00022771"/>
    </source>
</evidence>
<dbReference type="InterPro" id="IPR001841">
    <property type="entry name" value="Znf_RING"/>
</dbReference>
<keyword evidence="2 4" id="KW-0863">Zinc-finger</keyword>